<dbReference type="eggNOG" id="KOG2058">
    <property type="taxonomic scope" value="Eukaryota"/>
</dbReference>
<organism evidence="5 6">
    <name type="scientific">Otolemur garnettii</name>
    <name type="common">Small-eared galago</name>
    <name type="synonym">Garnett's greater bushbaby</name>
    <dbReference type="NCBI Taxonomy" id="30611"/>
    <lineage>
        <taxon>Eukaryota</taxon>
        <taxon>Metazoa</taxon>
        <taxon>Chordata</taxon>
        <taxon>Craniata</taxon>
        <taxon>Vertebrata</taxon>
        <taxon>Euteleostomi</taxon>
        <taxon>Mammalia</taxon>
        <taxon>Eutheria</taxon>
        <taxon>Euarchontoglires</taxon>
        <taxon>Primates</taxon>
        <taxon>Strepsirrhini</taxon>
        <taxon>Lorisiformes</taxon>
        <taxon>Galagidae</taxon>
        <taxon>Otolemur</taxon>
    </lineage>
</organism>
<dbReference type="InterPro" id="IPR000195">
    <property type="entry name" value="Rab-GAP-TBC_dom"/>
</dbReference>
<evidence type="ECO:0000313" key="5">
    <source>
        <dbReference type="Ensembl" id="ENSOGAP00000019294.1"/>
    </source>
</evidence>
<dbReference type="Ensembl" id="ENSOGAT00000025122.1">
    <property type="protein sequence ID" value="ENSOGAP00000019294.1"/>
    <property type="gene ID" value="ENSOGAG00000034626.1"/>
</dbReference>
<dbReference type="EMBL" id="AAQR03146600">
    <property type="status" value="NOT_ANNOTATED_CDS"/>
    <property type="molecule type" value="Genomic_DNA"/>
</dbReference>
<feature type="region of interest" description="Disordered" evidence="3">
    <location>
        <begin position="615"/>
        <end position="643"/>
    </location>
</feature>
<evidence type="ECO:0000256" key="2">
    <source>
        <dbReference type="ARBA" id="ARBA00067508"/>
    </source>
</evidence>
<dbReference type="GO" id="GO:0005886">
    <property type="term" value="C:plasma membrane"/>
    <property type="evidence" value="ECO:0007669"/>
    <property type="project" value="Ensembl"/>
</dbReference>
<feature type="region of interest" description="Disordered" evidence="3">
    <location>
        <begin position="1"/>
        <end position="24"/>
    </location>
</feature>
<evidence type="ECO:0000256" key="1">
    <source>
        <dbReference type="ARBA" id="ARBA00043879"/>
    </source>
</evidence>
<sequence>MRQDKLTGSLRRGGRCPRRQGGGGGGVGTILSNVLKKRSCIARTAPRLLCTLEPGVDTKLKFTLEPSLGQNGFQQWYDALKAVARLSTGIPKEWRRKVWLTLADHYLHSIAIDWDKTMRFTFNERSNPDDDSMGIQIVKDLHRTGCSSYCGQEAEQDRVVLKRVLLAYARWNKNVGYCQGFNILAALILEVMDGNEGDALKVMIYLIDKVLPESYFVNNLRALSVDMAVFRDLLRMKLPELSQHLDTLQRTANKDSGGGYEPPLTNVFTMQWFLTLFATCLPNHTVLKIWDSVFFEGSEIILRVSLAIWAKLGEQIECCETADEFYSTMGRLTQEMLEHDLLQSHELMQLVYEMMEEARVLPMSPCPSPSPLPPCPPPVAMSGTRHGKVRDSDEENDPDDEDAAVSAMGCLGPLSGLLAPELQRHQKQIKGAEPGGEQSLRSNNIAELSPGAINSSRSEYHAAFNSMLMERMTTDISALQRQYSRLKARQRQQAHQVYIRADKGPVTSILPSQVNNSPVINHLLLGKKMKMTNRAAKNAVIHIPGHTGKMSPVPYEDLKAKLNSPWRTHIRVHKKNLPRAKSHPGCGDTVGLIEEQSEACKTSIPGPAEAFSSSCVATVQREDSSSEGSTARTIEGQSPEPVFRDAEVDVSEVQVKLEALELSQRDTAAETEPGAHPPHQQPFPQLPEAPGEDKATSRAPQGSNSKPPIFSPFPSVKPLRKSATARNLGLYGPTERTPTMRFPQMSRSFSKARGSGGGTKKR</sequence>
<protein>
    <recommendedName>
        <fullName evidence="2">TBC1 domain family member 30</fullName>
    </recommendedName>
</protein>
<dbReference type="InterPro" id="IPR032738">
    <property type="entry name" value="Tbc1d30_C"/>
</dbReference>
<dbReference type="GO" id="GO:0005829">
    <property type="term" value="C:cytosol"/>
    <property type="evidence" value="ECO:0007669"/>
    <property type="project" value="Ensembl"/>
</dbReference>
<dbReference type="SUPFAM" id="SSF47923">
    <property type="entry name" value="Ypt/Rab-GAP domain of gyp1p"/>
    <property type="match status" value="2"/>
</dbReference>
<name>H0XT52_OTOGA</name>
<feature type="compositionally biased region" description="Acidic residues" evidence="3">
    <location>
        <begin position="392"/>
        <end position="403"/>
    </location>
</feature>
<feature type="domain" description="Rab-GAP TBC" evidence="4">
    <location>
        <begin position="89"/>
        <end position="297"/>
    </location>
</feature>
<dbReference type="PANTHER" id="PTHR13399:SF4">
    <property type="entry name" value="TBC1 DOMAIN FAMILY MEMBER 30"/>
    <property type="match status" value="1"/>
</dbReference>
<reference evidence="5" key="2">
    <citation type="submission" date="2025-08" db="UniProtKB">
        <authorList>
            <consortium name="Ensembl"/>
        </authorList>
    </citation>
    <scope>IDENTIFICATION</scope>
</reference>
<feature type="region of interest" description="Disordered" evidence="3">
    <location>
        <begin position="665"/>
        <end position="762"/>
    </location>
</feature>
<reference evidence="6" key="1">
    <citation type="submission" date="2011-03" db="EMBL/GenBank/DDBJ databases">
        <title>Version 3 of the genome sequence of Otolemur garnettii (Bushbaby).</title>
        <authorList>
            <consortium name="The Broad Institute Genome Sequencing Platform"/>
            <person name="Di Palma F."/>
            <person name="Johnson J."/>
            <person name="Lander E.S."/>
            <person name="Lindblad-Toh K."/>
            <person name="Jaffe D.B."/>
            <person name="Gnerre S."/>
            <person name="MacCallum I."/>
            <person name="Przybylski D."/>
            <person name="Ribeiro F.J."/>
            <person name="Burton J.N."/>
            <person name="Walker B.J."/>
            <person name="Sharpe T."/>
            <person name="Hall G."/>
        </authorList>
    </citation>
    <scope>NUCLEOTIDE SEQUENCE [LARGE SCALE GENOMIC DNA]</scope>
</reference>
<dbReference type="EMBL" id="AAQR03146604">
    <property type="status" value="NOT_ANNOTATED_CDS"/>
    <property type="molecule type" value="Genomic_DNA"/>
</dbReference>
<feature type="region of interest" description="Disordered" evidence="3">
    <location>
        <begin position="365"/>
        <end position="403"/>
    </location>
</feature>
<dbReference type="EMBL" id="AAQR03146602">
    <property type="status" value="NOT_ANNOTATED_CDS"/>
    <property type="molecule type" value="Genomic_DNA"/>
</dbReference>
<dbReference type="Gene3D" id="1.10.8.270">
    <property type="entry name" value="putative rabgap domain of human tbc1 domain family member 14 like domains"/>
    <property type="match status" value="1"/>
</dbReference>
<comment type="function">
    <text evidence="1">May act as a GTPase-activating protein for Rab family protein(s).</text>
</comment>
<dbReference type="InParanoid" id="H0XT52"/>
<dbReference type="EMBL" id="AAQR03146606">
    <property type="status" value="NOT_ANNOTATED_CDS"/>
    <property type="molecule type" value="Genomic_DNA"/>
</dbReference>
<accession>H0XT52</accession>
<dbReference type="Gene3D" id="1.10.472.80">
    <property type="entry name" value="Ypt/Rab-GAP domain of gyp1p, domain 3"/>
    <property type="match status" value="1"/>
</dbReference>
<reference evidence="5" key="3">
    <citation type="submission" date="2025-09" db="UniProtKB">
        <authorList>
            <consortium name="Ensembl"/>
        </authorList>
    </citation>
    <scope>IDENTIFICATION</scope>
</reference>
<keyword evidence="6" id="KW-1185">Reference proteome</keyword>
<feature type="compositionally biased region" description="Pro residues" evidence="3">
    <location>
        <begin position="365"/>
        <end position="379"/>
    </location>
</feature>
<dbReference type="GO" id="GO:0005096">
    <property type="term" value="F:GTPase activator activity"/>
    <property type="evidence" value="ECO:0007669"/>
    <property type="project" value="Ensembl"/>
</dbReference>
<dbReference type="GO" id="GO:0036064">
    <property type="term" value="C:ciliary basal body"/>
    <property type="evidence" value="ECO:0007669"/>
    <property type="project" value="Ensembl"/>
</dbReference>
<dbReference type="EMBL" id="AAQR03146599">
    <property type="status" value="NOT_ANNOTATED_CDS"/>
    <property type="molecule type" value="Genomic_DNA"/>
</dbReference>
<feature type="compositionally biased region" description="Pro residues" evidence="3">
    <location>
        <begin position="675"/>
        <end position="687"/>
    </location>
</feature>
<dbReference type="FunCoup" id="H0XT52">
    <property type="interactions" value="339"/>
</dbReference>
<dbReference type="EMBL" id="AAQR03146601">
    <property type="status" value="NOT_ANNOTATED_CDS"/>
    <property type="molecule type" value="Genomic_DNA"/>
</dbReference>
<dbReference type="HOGENOM" id="CLU_012937_1_1_1"/>
<dbReference type="PANTHER" id="PTHR13399">
    <property type="entry name" value="TRANSLOCON-ASSOCIATED PROTEIN TRAP , GAMMA SUBUNIT"/>
    <property type="match status" value="1"/>
</dbReference>
<dbReference type="GeneTree" id="ENSGT00940000159226"/>
<dbReference type="OMA" id="CKTNNLG"/>
<dbReference type="GO" id="GO:0031267">
    <property type="term" value="F:small GTPase binding"/>
    <property type="evidence" value="ECO:0007669"/>
    <property type="project" value="Ensembl"/>
</dbReference>
<dbReference type="GO" id="GO:0005783">
    <property type="term" value="C:endoplasmic reticulum"/>
    <property type="evidence" value="ECO:0007669"/>
    <property type="project" value="TreeGrafter"/>
</dbReference>
<dbReference type="Proteomes" id="UP000005225">
    <property type="component" value="Unassembled WGS sequence"/>
</dbReference>
<dbReference type="FunFam" id="1.10.8.270:FF:000009">
    <property type="entry name" value="TBC1 domain family member 30"/>
    <property type="match status" value="1"/>
</dbReference>
<dbReference type="FunFam" id="1.10.472.80:FF:000011">
    <property type="entry name" value="TBC1 domain family member 30"/>
    <property type="match status" value="1"/>
</dbReference>
<feature type="compositionally biased region" description="Polar residues" evidence="3">
    <location>
        <begin position="626"/>
        <end position="636"/>
    </location>
</feature>
<evidence type="ECO:0000313" key="6">
    <source>
        <dbReference type="Proteomes" id="UP000005225"/>
    </source>
</evidence>
<dbReference type="GO" id="GO:1902018">
    <property type="term" value="P:negative regulation of cilium assembly"/>
    <property type="evidence" value="ECO:0007669"/>
    <property type="project" value="Ensembl"/>
</dbReference>
<dbReference type="EMBL" id="AAQR03146605">
    <property type="status" value="NOT_ANNOTATED_CDS"/>
    <property type="molecule type" value="Genomic_DNA"/>
</dbReference>
<dbReference type="SMART" id="SM00164">
    <property type="entry name" value="TBC"/>
    <property type="match status" value="1"/>
</dbReference>
<dbReference type="Pfam" id="PF00566">
    <property type="entry name" value="RabGAP-TBC"/>
    <property type="match status" value="1"/>
</dbReference>
<evidence type="ECO:0000256" key="3">
    <source>
        <dbReference type="SAM" id="MobiDB-lite"/>
    </source>
</evidence>
<dbReference type="EMBL" id="AAQR03146603">
    <property type="status" value="NOT_ANNOTATED_CDS"/>
    <property type="molecule type" value="Genomic_DNA"/>
</dbReference>
<dbReference type="GO" id="GO:0016604">
    <property type="term" value="C:nuclear body"/>
    <property type="evidence" value="ECO:0007669"/>
    <property type="project" value="Ensembl"/>
</dbReference>
<dbReference type="PROSITE" id="PS50086">
    <property type="entry name" value="TBC_RABGAP"/>
    <property type="match status" value="1"/>
</dbReference>
<proteinExistence type="predicted"/>
<dbReference type="STRING" id="30611.ENSOGAP00000019294"/>
<dbReference type="AlphaFoldDB" id="H0XT52"/>
<dbReference type="Pfam" id="PF15733">
    <property type="entry name" value="DUF4682"/>
    <property type="match status" value="1"/>
</dbReference>
<evidence type="ECO:0000259" key="4">
    <source>
        <dbReference type="PROSITE" id="PS50086"/>
    </source>
</evidence>
<dbReference type="InterPro" id="IPR035969">
    <property type="entry name" value="Rab-GAP_TBC_sf"/>
</dbReference>